<dbReference type="Gene3D" id="3.40.50.970">
    <property type="match status" value="1"/>
</dbReference>
<feature type="domain" description="Dehydrogenase E1 component" evidence="3">
    <location>
        <begin position="1"/>
        <end position="117"/>
    </location>
</feature>
<evidence type="ECO:0000256" key="2">
    <source>
        <dbReference type="RuleBase" id="RU365014"/>
    </source>
</evidence>
<reference evidence="4" key="1">
    <citation type="journal article" date="2020" name="New Phytol.">
        <title>Comparative genomics reveals dynamic genome evolution in host specialist ectomycorrhizal fungi.</title>
        <authorList>
            <person name="Lofgren L.A."/>
            <person name="Nguyen N.H."/>
            <person name="Vilgalys R."/>
            <person name="Ruytinx J."/>
            <person name="Liao H.L."/>
            <person name="Branco S."/>
            <person name="Kuo A."/>
            <person name="LaButti K."/>
            <person name="Lipzen A."/>
            <person name="Andreopoulos W."/>
            <person name="Pangilinan J."/>
            <person name="Riley R."/>
            <person name="Hundley H."/>
            <person name="Na H."/>
            <person name="Barry K."/>
            <person name="Grigoriev I.V."/>
            <person name="Stajich J.E."/>
            <person name="Kennedy P.G."/>
        </authorList>
    </citation>
    <scope>NUCLEOTIDE SEQUENCE</scope>
    <source>
        <strain evidence="4">DOB743</strain>
    </source>
</reference>
<dbReference type="AlphaFoldDB" id="A0A9P6ZLJ0"/>
<feature type="non-terminal residue" evidence="4">
    <location>
        <position position="1"/>
    </location>
</feature>
<organism evidence="4 5">
    <name type="scientific">Suillus placidus</name>
    <dbReference type="NCBI Taxonomy" id="48579"/>
    <lineage>
        <taxon>Eukaryota</taxon>
        <taxon>Fungi</taxon>
        <taxon>Dikarya</taxon>
        <taxon>Basidiomycota</taxon>
        <taxon>Agaricomycotina</taxon>
        <taxon>Agaricomycetes</taxon>
        <taxon>Agaricomycetidae</taxon>
        <taxon>Boletales</taxon>
        <taxon>Suillineae</taxon>
        <taxon>Suillaceae</taxon>
        <taxon>Suillus</taxon>
    </lineage>
</organism>
<dbReference type="GO" id="GO:0003863">
    <property type="term" value="F:branched-chain 2-oxo acid dehydrogenase activity"/>
    <property type="evidence" value="ECO:0007669"/>
    <property type="project" value="UniProtKB-EC"/>
</dbReference>
<sequence length="128" mass="15083">GYGMGTVRVDENDLLAVMNAVKEARRRCLEGGRAVLMEMMTYRVGHHSTSDDSYVYRERQEIEDRKKNVNPITRFRLFRVTESWGWWNETDEEELASRLRRDVIKAFKRAESVKKPDLGDMFTDVYAE</sequence>
<dbReference type="InterPro" id="IPR029061">
    <property type="entry name" value="THDP-binding"/>
</dbReference>
<dbReference type="InterPro" id="IPR050771">
    <property type="entry name" value="Alpha-ketoacid_DH_E1_comp"/>
</dbReference>
<comment type="similarity">
    <text evidence="2">Belongs to the BCKDHA family.</text>
</comment>
<dbReference type="EC" id="1.2.4.4" evidence="2"/>
<protein>
    <recommendedName>
        <fullName evidence="2">2-oxoisovalerate dehydrogenase subunit alpha</fullName>
        <ecNumber evidence="2">1.2.4.4</ecNumber>
    </recommendedName>
    <alternativeName>
        <fullName evidence="2">Branched-chain alpha-keto acid dehydrogenase E1 component alpha chain</fullName>
    </alternativeName>
</protein>
<dbReference type="EMBL" id="JABBWD010000075">
    <property type="protein sequence ID" value="KAG1769058.1"/>
    <property type="molecule type" value="Genomic_DNA"/>
</dbReference>
<evidence type="ECO:0000259" key="3">
    <source>
        <dbReference type="Pfam" id="PF00676"/>
    </source>
</evidence>
<comment type="function">
    <text evidence="2">The branched-chain alpha-keto dehydrogenase complex catalyzes the overall conversion of alpha-keto acids to acyl-CoA and CO(2). It contains multiple copies of three enzymatic components: branched-chain alpha-keto acid decarboxylase (E1), lipoamide acyltransferase (E2) and lipoamide dehydrogenase (E3).</text>
</comment>
<evidence type="ECO:0000313" key="4">
    <source>
        <dbReference type="EMBL" id="KAG1769058.1"/>
    </source>
</evidence>
<evidence type="ECO:0000256" key="1">
    <source>
        <dbReference type="ARBA" id="ARBA00023002"/>
    </source>
</evidence>
<evidence type="ECO:0000313" key="5">
    <source>
        <dbReference type="Proteomes" id="UP000714275"/>
    </source>
</evidence>
<proteinExistence type="inferred from homology"/>
<keyword evidence="2" id="KW-0786">Thiamine pyrophosphate</keyword>
<dbReference type="Proteomes" id="UP000714275">
    <property type="component" value="Unassembled WGS sequence"/>
</dbReference>
<dbReference type="SUPFAM" id="SSF52518">
    <property type="entry name" value="Thiamin diphosphate-binding fold (THDP-binding)"/>
    <property type="match status" value="1"/>
</dbReference>
<keyword evidence="5" id="KW-1185">Reference proteome</keyword>
<feature type="non-terminal residue" evidence="4">
    <location>
        <position position="128"/>
    </location>
</feature>
<comment type="caution">
    <text evidence="4">The sequence shown here is derived from an EMBL/GenBank/DDBJ whole genome shotgun (WGS) entry which is preliminary data.</text>
</comment>
<gene>
    <name evidence="4" type="ORF">EV702DRAFT_948555</name>
</gene>
<dbReference type="PANTHER" id="PTHR43380">
    <property type="entry name" value="2-OXOISOVALERATE DEHYDROGENASE SUBUNIT ALPHA, MITOCHONDRIAL"/>
    <property type="match status" value="1"/>
</dbReference>
<keyword evidence="1 2" id="KW-0560">Oxidoreductase</keyword>
<dbReference type="GO" id="GO:0009083">
    <property type="term" value="P:branched-chain amino acid catabolic process"/>
    <property type="evidence" value="ECO:0007669"/>
    <property type="project" value="TreeGrafter"/>
</dbReference>
<dbReference type="OrthoDB" id="3845at2759"/>
<comment type="cofactor">
    <cofactor evidence="2">
        <name>thiamine diphosphate</name>
        <dbReference type="ChEBI" id="CHEBI:58937"/>
    </cofactor>
</comment>
<dbReference type="InterPro" id="IPR001017">
    <property type="entry name" value="DH_E1"/>
</dbReference>
<dbReference type="PANTHER" id="PTHR43380:SF1">
    <property type="entry name" value="2-OXOISOVALERATE DEHYDROGENASE SUBUNIT ALPHA, MITOCHONDRIAL"/>
    <property type="match status" value="1"/>
</dbReference>
<comment type="catalytic activity">
    <reaction evidence="2">
        <text>N(6)-[(R)-lipoyl]-L-lysyl-[protein] + 3-methyl-2-oxobutanoate + H(+) = N(6)-[(R)-S(8)-2-methylpropanoyldihydrolipoyl]-L-lysyl-[protein] + CO2</text>
        <dbReference type="Rhea" id="RHEA:13457"/>
        <dbReference type="Rhea" id="RHEA-COMP:10474"/>
        <dbReference type="Rhea" id="RHEA-COMP:10497"/>
        <dbReference type="ChEBI" id="CHEBI:11851"/>
        <dbReference type="ChEBI" id="CHEBI:15378"/>
        <dbReference type="ChEBI" id="CHEBI:16526"/>
        <dbReference type="ChEBI" id="CHEBI:83099"/>
        <dbReference type="ChEBI" id="CHEBI:83142"/>
        <dbReference type="EC" id="1.2.4.4"/>
    </reaction>
</comment>
<name>A0A9P6ZLJ0_9AGAM</name>
<accession>A0A9P6ZLJ0</accession>
<dbReference type="Pfam" id="PF00676">
    <property type="entry name" value="E1_dh"/>
    <property type="match status" value="1"/>
</dbReference>